<keyword evidence="1" id="KW-0472">Membrane</keyword>
<gene>
    <name evidence="2" type="ORF">P0Y56_12185</name>
</gene>
<dbReference type="KEGG" id="acob:P0Y56_12185"/>
<keyword evidence="1" id="KW-0812">Transmembrane</keyword>
<dbReference type="EMBL" id="CP119316">
    <property type="protein sequence ID" value="WEK45783.1"/>
    <property type="molecule type" value="Genomic_DNA"/>
</dbReference>
<name>A0AAJ5X558_9SPHN</name>
<dbReference type="Proteomes" id="UP001218362">
    <property type="component" value="Chromosome"/>
</dbReference>
<proteinExistence type="predicted"/>
<protein>
    <submittedName>
        <fullName evidence="2">Uncharacterized protein</fullName>
    </submittedName>
</protein>
<dbReference type="AlphaFoldDB" id="A0AAJ5X558"/>
<feature type="transmembrane region" description="Helical" evidence="1">
    <location>
        <begin position="43"/>
        <end position="76"/>
    </location>
</feature>
<reference evidence="2" key="1">
    <citation type="submission" date="2023-03" db="EMBL/GenBank/DDBJ databases">
        <title>Andean soil-derived lignocellulolytic bacterial consortium as a source of novel taxa and putative plastic-active enzymes.</title>
        <authorList>
            <person name="Diaz-Garcia L."/>
            <person name="Chuvochina M."/>
            <person name="Feuerriegel G."/>
            <person name="Bunk B."/>
            <person name="Sproer C."/>
            <person name="Streit W.R."/>
            <person name="Rodriguez L.M."/>
            <person name="Overmann J."/>
            <person name="Jimenez D.J."/>
        </authorList>
    </citation>
    <scope>NUCLEOTIDE SEQUENCE</scope>
    <source>
        <strain evidence="2">MAG 26</strain>
    </source>
</reference>
<organism evidence="2 3">
    <name type="scientific">Candidatus Andeanibacterium colombiense</name>
    <dbReference type="NCBI Taxonomy" id="3121345"/>
    <lineage>
        <taxon>Bacteria</taxon>
        <taxon>Pseudomonadati</taxon>
        <taxon>Pseudomonadota</taxon>
        <taxon>Alphaproteobacteria</taxon>
        <taxon>Sphingomonadales</taxon>
        <taxon>Sphingomonadaceae</taxon>
        <taxon>Candidatus Andeanibacterium</taxon>
    </lineage>
</organism>
<evidence type="ECO:0000313" key="2">
    <source>
        <dbReference type="EMBL" id="WEK45783.1"/>
    </source>
</evidence>
<keyword evidence="1" id="KW-1133">Transmembrane helix</keyword>
<evidence type="ECO:0000256" key="1">
    <source>
        <dbReference type="SAM" id="Phobius"/>
    </source>
</evidence>
<accession>A0AAJ5X558</accession>
<sequence length="291" mass="31848">MEMVRISSGDVMEMEDARFSDILAELNAKQISTSLRVALGWTAAAVALLATVIAGVGGFIGGAILVGLALWIGGWFDSYRRTSILMYDLTDANLAAYELVTTSFDAMMKCAGKWHVDASGAVRDIHTWKRNAGAAHIVDKRPTVFDYSLPRVVTSNITPPAIKCGKETLFFLPDFLLVVESNKVGAVSYDTLSIRWEPSNFIEDGTVPHDTQIIGQTWKHPNKNGGPDRRFANNYQIPICRYESIYLTSVNGLNELLQVSRGGVTEPFARNLRALSAVNRTAVLQPALPAI</sequence>
<evidence type="ECO:0000313" key="3">
    <source>
        <dbReference type="Proteomes" id="UP001218362"/>
    </source>
</evidence>